<evidence type="ECO:0000313" key="4">
    <source>
        <dbReference type="Proteomes" id="UP001106592"/>
    </source>
</evidence>
<evidence type="ECO:0000259" key="2">
    <source>
        <dbReference type="Pfam" id="PF18426"/>
    </source>
</evidence>
<accession>A0A9Q2XES7</accession>
<evidence type="ECO:0000256" key="1">
    <source>
        <dbReference type="SAM" id="SignalP"/>
    </source>
</evidence>
<name>A0A9Q2XES7_9PSED</name>
<reference evidence="3" key="2">
    <citation type="journal article" date="2023" name="Plant Pathol.">
        <title>Dismantling and reorganizing Pseudomonas marginalis sensu#lato.</title>
        <authorList>
            <person name="Sawada H."/>
            <person name="Fujikawa T."/>
            <person name="Satou M."/>
        </authorList>
    </citation>
    <scope>NUCLEOTIDE SEQUENCE</scope>
    <source>
        <strain evidence="3">MAFF 301350</strain>
    </source>
</reference>
<feature type="domain" description="Tle cognate immunity protein 4 C-terminal" evidence="2">
    <location>
        <begin position="282"/>
        <end position="336"/>
    </location>
</feature>
<dbReference type="AlphaFoldDB" id="A0A9Q2XES7"/>
<feature type="chain" id="PRO_5040261752" description="Tle cognate immunity protein 4 C-terminal domain-containing protein" evidence="1">
    <location>
        <begin position="23"/>
        <end position="449"/>
    </location>
</feature>
<feature type="signal peptide" evidence="1">
    <location>
        <begin position="1"/>
        <end position="22"/>
    </location>
</feature>
<keyword evidence="4" id="KW-1185">Reference proteome</keyword>
<protein>
    <recommendedName>
        <fullName evidence="2">Tle cognate immunity protein 4 C-terminal domain-containing protein</fullName>
    </recommendedName>
</protein>
<keyword evidence="1" id="KW-0732">Signal</keyword>
<gene>
    <name evidence="3" type="ORF">KUO17_02425</name>
</gene>
<dbReference type="RefSeq" id="WP_217973445.1">
    <property type="nucleotide sequence ID" value="NZ_JAHTBI010000008.1"/>
</dbReference>
<organism evidence="3 4">
    <name type="scientific">Pseudomonas aegrilactucae</name>
    <dbReference type="NCBI Taxonomy" id="2854028"/>
    <lineage>
        <taxon>Bacteria</taxon>
        <taxon>Pseudomonadati</taxon>
        <taxon>Pseudomonadota</taxon>
        <taxon>Gammaproteobacteria</taxon>
        <taxon>Pseudomonadales</taxon>
        <taxon>Pseudomonadaceae</taxon>
        <taxon>Pseudomonas</taxon>
    </lineage>
</organism>
<dbReference type="InterPro" id="IPR041290">
    <property type="entry name" value="Tli4_C"/>
</dbReference>
<reference evidence="3" key="1">
    <citation type="journal article" date="2022" name="Int. J. Syst. Evol. Microbiol.">
        <title>Pseudomonas aegrilactucae sp. nov. and Pseudomonas morbosilactucae sp. nov., pathogens causing bacterial rot of lettuce in Japan.</title>
        <authorList>
            <person name="Sawada H."/>
            <person name="Fujikawa T."/>
            <person name="Satou M."/>
        </authorList>
    </citation>
    <scope>NUCLEOTIDE SEQUENCE</scope>
    <source>
        <strain evidence="3">MAFF 301350</strain>
    </source>
</reference>
<proteinExistence type="predicted"/>
<dbReference type="Proteomes" id="UP001106592">
    <property type="component" value="Unassembled WGS sequence"/>
</dbReference>
<dbReference type="Pfam" id="PF18426">
    <property type="entry name" value="Tli4_C"/>
    <property type="match status" value="1"/>
</dbReference>
<sequence length="449" mass="51043">MKALQLRWIWLALLAAPLPSLAGPQPDYQTPPGWRTECMGRVQFDVPGDIAWHMVDYHWGKPFFDDPQPNPTITPGERQVAYGEGLTPGHRYLVNIAVSPLTDPKVFEYYRYIQTLGRGEAQERVVQRRIDALDTQYDQSKGDQRAIEALLQQQRDLKDTLKRIGYVHSQLIMIDDILQQFRREGRPVDKLQAEYDAYFKEQTQWPTDAQFEQERFIELGLPDAFAHWHDNRLVAYLFRDQRLYRFEFQGGPGALDTSDALTPLEPKARAVLAAFRTRAQYEIPKDNGFCIPYGFIADDGTPRHGITLGFTPVDNPKLLHRLSMSDDGEKAVDMLPMLLARLIANPFPQLMSVDKFGPSRVQIGAAKGRIGGARYRPFLPDTFELSPIETFKITAGSLSTEYQPTVMLSVINEHSDPPLEFEPSKADFLTTLESVRALPGGHRFEPVPD</sequence>
<dbReference type="EMBL" id="JAHTBI010000008">
    <property type="protein sequence ID" value="MBV6285908.1"/>
    <property type="molecule type" value="Genomic_DNA"/>
</dbReference>
<evidence type="ECO:0000313" key="3">
    <source>
        <dbReference type="EMBL" id="MBV6285908.1"/>
    </source>
</evidence>
<comment type="caution">
    <text evidence="3">The sequence shown here is derived from an EMBL/GenBank/DDBJ whole genome shotgun (WGS) entry which is preliminary data.</text>
</comment>